<evidence type="ECO:0000256" key="14">
    <source>
        <dbReference type="ARBA" id="ARBA00023157"/>
    </source>
</evidence>
<dbReference type="OrthoDB" id="412874at2759"/>
<evidence type="ECO:0000313" key="19">
    <source>
        <dbReference type="EMBL" id="KMM71317.1"/>
    </source>
</evidence>
<evidence type="ECO:0000256" key="9">
    <source>
        <dbReference type="ARBA" id="ARBA00022801"/>
    </source>
</evidence>
<dbReference type="PANTHER" id="PTHR37016:SF3">
    <property type="entry name" value="NEUTRAL PROTEASE 2-RELATED"/>
    <property type="match status" value="1"/>
</dbReference>
<reference evidence="20" key="2">
    <citation type="journal article" date="2009" name="Genome Res.">
        <title>Comparative genomic analyses of the human fungal pathogens Coccidioides and their relatives.</title>
        <authorList>
            <person name="Sharpton T.J."/>
            <person name="Stajich J.E."/>
            <person name="Rounsley S.D."/>
            <person name="Gardner M.J."/>
            <person name="Wortman J.R."/>
            <person name="Jordar V.S."/>
            <person name="Maiti R."/>
            <person name="Kodira C.D."/>
            <person name="Neafsey D.E."/>
            <person name="Zeng Q."/>
            <person name="Hung C.-Y."/>
            <person name="McMahan C."/>
            <person name="Muszewska A."/>
            <person name="Grynberg M."/>
            <person name="Mandel M.A."/>
            <person name="Kellner E.M."/>
            <person name="Barker B.M."/>
            <person name="Galgiani J.N."/>
            <person name="Orbach M.J."/>
            <person name="Kirkland T.N."/>
            <person name="Cole G.T."/>
            <person name="Henn M.R."/>
            <person name="Birren B.W."/>
            <person name="Taylor J.W."/>
        </authorList>
    </citation>
    <scope>NUCLEOTIDE SEQUENCE [LARGE SCALE GENOMIC DNA]</scope>
    <source>
        <strain evidence="20">RMSCC 3488</strain>
    </source>
</reference>
<keyword evidence="13" id="KW-0865">Zymogen</keyword>
<dbReference type="GO" id="GO:0046872">
    <property type="term" value="F:metal ion binding"/>
    <property type="evidence" value="ECO:0007669"/>
    <property type="project" value="UniProtKB-KW"/>
</dbReference>
<dbReference type="PANTHER" id="PTHR37016">
    <property type="match status" value="1"/>
</dbReference>
<evidence type="ECO:0000256" key="1">
    <source>
        <dbReference type="ARBA" id="ARBA00001187"/>
    </source>
</evidence>
<evidence type="ECO:0000256" key="12">
    <source>
        <dbReference type="ARBA" id="ARBA00023049"/>
    </source>
</evidence>
<dbReference type="AlphaFoldDB" id="A0A0J6IHK8"/>
<reference evidence="19 20" key="1">
    <citation type="submission" date="2007-06" db="EMBL/GenBank/DDBJ databases">
        <title>The Genome Sequence of Coccidioides posadasii RMSCC_3488.</title>
        <authorList>
            <consortium name="Coccidioides Genome Resources Consortium"/>
            <consortium name="The Broad Institute Genome Sequencing Platform"/>
            <person name="Henn M.R."/>
            <person name="Sykes S."/>
            <person name="Young S."/>
            <person name="Jaffe D."/>
            <person name="Berlin A."/>
            <person name="Alvarez P."/>
            <person name="Butler J."/>
            <person name="Gnerre S."/>
            <person name="Grabherr M."/>
            <person name="Mauceli E."/>
            <person name="Brockman W."/>
            <person name="Kodira C."/>
            <person name="Alvarado L."/>
            <person name="Zeng Q."/>
            <person name="Crawford M."/>
            <person name="Antoine C."/>
            <person name="Devon K."/>
            <person name="Galgiani J."/>
            <person name="Orsborn K."/>
            <person name="Lewis M.L."/>
            <person name="Nusbaum C."/>
            <person name="Galagan J."/>
            <person name="Birren B."/>
        </authorList>
    </citation>
    <scope>NUCLEOTIDE SEQUENCE [LARGE SCALE GENOMIC DNA]</scope>
    <source>
        <strain evidence="19 20">RMSCC 3488</strain>
    </source>
</reference>
<evidence type="ECO:0000256" key="2">
    <source>
        <dbReference type="ARBA" id="ARBA00004613"/>
    </source>
</evidence>
<dbReference type="VEuPathDB" id="FungiDB:CPAG_07624"/>
<feature type="binding site" evidence="17">
    <location>
        <position position="305"/>
    </location>
    <ligand>
        <name>Zn(2+)</name>
        <dbReference type="ChEBI" id="CHEBI:29105"/>
        <note>catalytic</note>
    </ligand>
</feature>
<evidence type="ECO:0000256" key="4">
    <source>
        <dbReference type="ARBA" id="ARBA00022525"/>
    </source>
</evidence>
<keyword evidence="14" id="KW-1015">Disulfide bond</keyword>
<keyword evidence="11" id="KW-0843">Virulence</keyword>
<dbReference type="CDD" id="cd11008">
    <property type="entry name" value="M35_deuterolysin_like"/>
    <property type="match status" value="1"/>
</dbReference>
<dbReference type="EMBL" id="DS268113">
    <property type="protein sequence ID" value="KMM71317.1"/>
    <property type="molecule type" value="Genomic_DNA"/>
</dbReference>
<keyword evidence="9 18" id="KW-0378">Hydrolase</keyword>
<sequence length="354" mass="39016">MKLSSILLALAALVSPAFSYAISHLPRSEGGLDIKLTAIGNTRIKAIITNKADRPLKLLRYNNFFDDAPTQKVEIFKDGNAVQFEGIYQHIYMTDLPDEDFISLTPGESIEREVDIATTADLTQGGAFTISSQGLIPFAEVDSNEVTGAMAFHANDLEMDVDGAVAATVEKAIKPVDKRSRLTNSCTGQRRTATVRAIQASAQLSQRSAQVAQNNAQKLQEYFKQTDQRTRQLVVNRFTAVARESTVNGGRTTYDCTDRMGHCQPRTIAYTLPAQNHITNCPIFYQMPLLTNRCHGQDQATTVLHEITHNPAIVQPHCVDHGYGYQAVRRLNAQQSLQNADTYSLFANAVHVGC</sequence>
<feature type="binding site" evidence="17">
    <location>
        <position position="309"/>
    </location>
    <ligand>
        <name>Zn(2+)</name>
        <dbReference type="ChEBI" id="CHEBI:29105"/>
        <note>catalytic</note>
    </ligand>
</feature>
<keyword evidence="12 18" id="KW-0482">Metalloprotease</keyword>
<evidence type="ECO:0000256" key="11">
    <source>
        <dbReference type="ARBA" id="ARBA00023026"/>
    </source>
</evidence>
<evidence type="ECO:0000256" key="16">
    <source>
        <dbReference type="PIRSR" id="PIRSR601384-1"/>
    </source>
</evidence>
<evidence type="ECO:0000256" key="8">
    <source>
        <dbReference type="ARBA" id="ARBA00022729"/>
    </source>
</evidence>
<dbReference type="InterPro" id="IPR001384">
    <property type="entry name" value="Peptidase_M35"/>
</dbReference>
<keyword evidence="4 18" id="KW-0964">Secreted</keyword>
<keyword evidence="5 18" id="KW-0645">Protease</keyword>
<evidence type="ECO:0000256" key="15">
    <source>
        <dbReference type="ARBA" id="ARBA00025438"/>
    </source>
</evidence>
<dbReference type="InterPro" id="IPR024079">
    <property type="entry name" value="MetalloPept_cat_dom_sf"/>
</dbReference>
<keyword evidence="6 18" id="KW-0165">Cleavage on pair of basic residues</keyword>
<dbReference type="SUPFAM" id="SSF55486">
    <property type="entry name" value="Metalloproteases ('zincins'), catalytic domain"/>
    <property type="match status" value="1"/>
</dbReference>
<organism evidence="19 20">
    <name type="scientific">Coccidioides posadasii RMSCC 3488</name>
    <dbReference type="NCBI Taxonomy" id="454284"/>
    <lineage>
        <taxon>Eukaryota</taxon>
        <taxon>Fungi</taxon>
        <taxon>Dikarya</taxon>
        <taxon>Ascomycota</taxon>
        <taxon>Pezizomycotina</taxon>
        <taxon>Eurotiomycetes</taxon>
        <taxon>Eurotiomycetidae</taxon>
        <taxon>Onygenales</taxon>
        <taxon>Onygenaceae</taxon>
        <taxon>Coccidioides</taxon>
    </lineage>
</organism>
<comment type="subcellular location">
    <subcellularLocation>
        <location evidence="2 18">Secreted</location>
    </subcellularLocation>
</comment>
<gene>
    <name evidence="19" type="ORF">CPAG_07624</name>
</gene>
<dbReference type="EC" id="3.4.24.39" evidence="18"/>
<feature type="active site" evidence="16">
    <location>
        <position position="306"/>
    </location>
</feature>
<evidence type="ECO:0000256" key="3">
    <source>
        <dbReference type="ARBA" id="ARBA00010279"/>
    </source>
</evidence>
<dbReference type="Gene3D" id="3.40.390.10">
    <property type="entry name" value="Collagenase (Catalytic Domain)"/>
    <property type="match status" value="1"/>
</dbReference>
<comment type="cofactor">
    <cofactor evidence="17 18">
        <name>Zn(2+)</name>
        <dbReference type="ChEBI" id="CHEBI:29105"/>
    </cofactor>
    <text evidence="17 18">Binds 1 zinc ion per subunit.</text>
</comment>
<dbReference type="Gene3D" id="2.60.40.2970">
    <property type="match status" value="1"/>
</dbReference>
<evidence type="ECO:0000256" key="13">
    <source>
        <dbReference type="ARBA" id="ARBA00023145"/>
    </source>
</evidence>
<dbReference type="PRINTS" id="PR00768">
    <property type="entry name" value="DEUTEROLYSIN"/>
</dbReference>
<evidence type="ECO:0000256" key="10">
    <source>
        <dbReference type="ARBA" id="ARBA00022833"/>
    </source>
</evidence>
<evidence type="ECO:0000256" key="17">
    <source>
        <dbReference type="PIRSR" id="PIRSR601384-2"/>
    </source>
</evidence>
<evidence type="ECO:0000256" key="6">
    <source>
        <dbReference type="ARBA" id="ARBA00022685"/>
    </source>
</evidence>
<feature type="chain" id="PRO_5005119780" description="Neutral protease 2" evidence="18">
    <location>
        <begin position="20"/>
        <end position="354"/>
    </location>
</feature>
<dbReference type="Pfam" id="PF02102">
    <property type="entry name" value="Peptidase_M35"/>
    <property type="match status" value="1"/>
</dbReference>
<comment type="catalytic activity">
    <reaction evidence="1 18">
        <text>Preferential cleavage of bonds with hydrophobic residues in P1'. Also 3-Asn-|-Gln-4 and 8-Gly-|-Ser-9 bonds in insulin B chain.</text>
        <dbReference type="EC" id="3.4.24.39"/>
    </reaction>
</comment>
<dbReference type="GO" id="GO:0004222">
    <property type="term" value="F:metalloendopeptidase activity"/>
    <property type="evidence" value="ECO:0007669"/>
    <property type="project" value="InterPro"/>
</dbReference>
<dbReference type="GO" id="GO:0006508">
    <property type="term" value="P:proteolysis"/>
    <property type="evidence" value="ECO:0007669"/>
    <property type="project" value="UniProtKB-KW"/>
</dbReference>
<evidence type="ECO:0000256" key="5">
    <source>
        <dbReference type="ARBA" id="ARBA00022670"/>
    </source>
</evidence>
<name>A0A0J6IHK8_COCPO</name>
<keyword evidence="8 18" id="KW-0732">Signal</keyword>
<dbReference type="GO" id="GO:0005576">
    <property type="term" value="C:extracellular region"/>
    <property type="evidence" value="ECO:0007669"/>
    <property type="project" value="UniProtKB-SubCell"/>
</dbReference>
<comment type="similarity">
    <text evidence="3 18">Belongs to the peptidase M35 family.</text>
</comment>
<accession>A0A0J6IHK8</accession>
<evidence type="ECO:0000256" key="18">
    <source>
        <dbReference type="RuleBase" id="RU361126"/>
    </source>
</evidence>
<evidence type="ECO:0000313" key="20">
    <source>
        <dbReference type="Proteomes" id="UP000054567"/>
    </source>
</evidence>
<protein>
    <recommendedName>
        <fullName evidence="18">Neutral protease 2</fullName>
        <ecNumber evidence="18">3.4.24.39</ecNumber>
    </recommendedName>
    <alternativeName>
        <fullName evidence="18">Deuterolysin</fullName>
    </alternativeName>
</protein>
<feature type="signal peptide" evidence="18">
    <location>
        <begin position="1"/>
        <end position="19"/>
    </location>
</feature>
<reference evidence="20" key="3">
    <citation type="journal article" date="2010" name="Genome Res.">
        <title>Population genomic sequencing of Coccidioides fungi reveals recent hybridization and transposon control.</title>
        <authorList>
            <person name="Neafsey D.E."/>
            <person name="Barker B.M."/>
            <person name="Sharpton T.J."/>
            <person name="Stajich J.E."/>
            <person name="Park D.J."/>
            <person name="Whiston E."/>
            <person name="Hung C.-Y."/>
            <person name="McMahan C."/>
            <person name="White J."/>
            <person name="Sykes S."/>
            <person name="Heiman D."/>
            <person name="Young S."/>
            <person name="Zeng Q."/>
            <person name="Abouelleil A."/>
            <person name="Aftuck L."/>
            <person name="Bessette D."/>
            <person name="Brown A."/>
            <person name="FitzGerald M."/>
            <person name="Lui A."/>
            <person name="Macdonald J.P."/>
            <person name="Priest M."/>
            <person name="Orbach M.J."/>
            <person name="Galgiani J.N."/>
            <person name="Kirkland T.N."/>
            <person name="Cole G.T."/>
            <person name="Birren B.W."/>
            <person name="Henn M.R."/>
            <person name="Taylor J.W."/>
            <person name="Rounsley S.D."/>
        </authorList>
    </citation>
    <scope>NUCLEOTIDE SEQUENCE [LARGE SCALE GENOMIC DNA]</scope>
    <source>
        <strain evidence="20">RMSCC 3488</strain>
    </source>
</reference>
<keyword evidence="10 17" id="KW-0862">Zinc</keyword>
<evidence type="ECO:0000256" key="7">
    <source>
        <dbReference type="ARBA" id="ARBA00022723"/>
    </source>
</evidence>
<dbReference type="Proteomes" id="UP000054567">
    <property type="component" value="Unassembled WGS sequence"/>
</dbReference>
<feature type="binding site" evidence="17">
    <location>
        <position position="320"/>
    </location>
    <ligand>
        <name>Zn(2+)</name>
        <dbReference type="ChEBI" id="CHEBI:29105"/>
        <note>catalytic</note>
    </ligand>
</feature>
<keyword evidence="7 17" id="KW-0479">Metal-binding</keyword>
<dbReference type="InterPro" id="IPR050414">
    <property type="entry name" value="Fungal_M35_metalloproteases"/>
</dbReference>
<proteinExistence type="inferred from homology"/>
<comment type="function">
    <text evidence="15">Secreted metalloproteinase that allows assimilation of proteinaceous substrates. Shows high activities on basic nuclear substrates such as histone and protamine. May be involved in virulence.</text>
</comment>